<comment type="similarity">
    <text evidence="2 14">Belongs to the peptidase M50B family.</text>
</comment>
<dbReference type="AlphaFoldDB" id="A0AA41QAM5"/>
<dbReference type="Proteomes" id="UP001165378">
    <property type="component" value="Unassembled WGS sequence"/>
</dbReference>
<feature type="domain" description="Peptidase M50" evidence="17">
    <location>
        <begin position="59"/>
        <end position="130"/>
    </location>
</feature>
<evidence type="ECO:0000256" key="15">
    <source>
        <dbReference type="PIRSR" id="PIRSR006404-1"/>
    </source>
</evidence>
<comment type="subcellular location">
    <subcellularLocation>
        <location evidence="1 14">Cell membrane</location>
        <topology evidence="1 14">Multi-pass membrane protein</topology>
    </subcellularLocation>
</comment>
<evidence type="ECO:0000256" key="10">
    <source>
        <dbReference type="ARBA" id="ARBA00022989"/>
    </source>
</evidence>
<evidence type="ECO:0000256" key="14">
    <source>
        <dbReference type="PIRNR" id="PIRNR006404"/>
    </source>
</evidence>
<dbReference type="InterPro" id="IPR008915">
    <property type="entry name" value="Peptidase_M50"/>
</dbReference>
<evidence type="ECO:0000256" key="8">
    <source>
        <dbReference type="ARBA" id="ARBA00022801"/>
    </source>
</evidence>
<gene>
    <name evidence="18" type="ORF">LZ495_42255</name>
</gene>
<dbReference type="PANTHER" id="PTHR39188:SF3">
    <property type="entry name" value="STAGE IV SPORULATION PROTEIN FB"/>
    <property type="match status" value="1"/>
</dbReference>
<dbReference type="GO" id="GO:0046872">
    <property type="term" value="F:metal ion binding"/>
    <property type="evidence" value="ECO:0007669"/>
    <property type="project" value="UniProtKB-UniRule"/>
</dbReference>
<feature type="transmembrane region" description="Helical" evidence="14">
    <location>
        <begin position="138"/>
        <end position="160"/>
    </location>
</feature>
<dbReference type="Gene3D" id="3.10.580.10">
    <property type="entry name" value="CBS-domain"/>
    <property type="match status" value="1"/>
</dbReference>
<dbReference type="PIRSF" id="PIRSF006404">
    <property type="entry name" value="UCP006404_Pept_M50_CBS"/>
    <property type="match status" value="1"/>
</dbReference>
<feature type="transmembrane region" description="Helical" evidence="14">
    <location>
        <begin position="12"/>
        <end position="35"/>
    </location>
</feature>
<dbReference type="CDD" id="cd06164">
    <property type="entry name" value="S2P-M50_SpoIVFB_CBS"/>
    <property type="match status" value="1"/>
</dbReference>
<keyword evidence="3 14" id="KW-1003">Cell membrane</keyword>
<evidence type="ECO:0000256" key="2">
    <source>
        <dbReference type="ARBA" id="ARBA00007931"/>
    </source>
</evidence>
<evidence type="ECO:0000313" key="18">
    <source>
        <dbReference type="EMBL" id="MCF2533811.1"/>
    </source>
</evidence>
<feature type="active site" evidence="15">
    <location>
        <position position="68"/>
    </location>
</feature>
<dbReference type="RefSeq" id="WP_235058576.1">
    <property type="nucleotide sequence ID" value="NZ_JAKFHA010000061.1"/>
</dbReference>
<evidence type="ECO:0000256" key="6">
    <source>
        <dbReference type="ARBA" id="ARBA00022723"/>
    </source>
</evidence>
<keyword evidence="9 14" id="KW-0862">Zinc</keyword>
<dbReference type="SUPFAM" id="SSF54631">
    <property type="entry name" value="CBS-domain pair"/>
    <property type="match status" value="1"/>
</dbReference>
<reference evidence="18" key="1">
    <citation type="submission" date="2022-01" db="EMBL/GenBank/DDBJ databases">
        <title>Genome-Based Taxonomic Classification of the Phylum Actinobacteria.</title>
        <authorList>
            <person name="Gao Y."/>
        </authorList>
    </citation>
    <scope>NUCLEOTIDE SEQUENCE</scope>
    <source>
        <strain evidence="18">KLBMP 8922</strain>
    </source>
</reference>
<dbReference type="GO" id="GO:0005886">
    <property type="term" value="C:plasma membrane"/>
    <property type="evidence" value="ECO:0007669"/>
    <property type="project" value="UniProtKB-SubCell"/>
</dbReference>
<dbReference type="InterPro" id="IPR016483">
    <property type="entry name" value="UCP006404_Pept_M50_CBS"/>
</dbReference>
<evidence type="ECO:0000256" key="1">
    <source>
        <dbReference type="ARBA" id="ARBA00004651"/>
    </source>
</evidence>
<dbReference type="InterPro" id="IPR046342">
    <property type="entry name" value="CBS_dom_sf"/>
</dbReference>
<dbReference type="Pfam" id="PF02163">
    <property type="entry name" value="Peptidase_M50"/>
    <property type="match status" value="2"/>
</dbReference>
<protein>
    <recommendedName>
        <fullName evidence="14">Zinc metalloprotease</fullName>
    </recommendedName>
</protein>
<proteinExistence type="inferred from homology"/>
<dbReference type="PANTHER" id="PTHR39188">
    <property type="entry name" value="MEMBRANE-ASSOCIATED ZINC METALLOPROTEASE M50B"/>
    <property type="match status" value="1"/>
</dbReference>
<feature type="transmembrane region" description="Helical" evidence="14">
    <location>
        <begin position="109"/>
        <end position="131"/>
    </location>
</feature>
<name>A0AA41QAM5_9ACTN</name>
<evidence type="ECO:0000256" key="16">
    <source>
        <dbReference type="PIRSR" id="PIRSR006404-2"/>
    </source>
</evidence>
<sequence length="373" mass="38731">MRQSIRLVRVKGIPIGVHWSALAMLVLIVTVLALRVLPTAAGDPSTAAVWAVAIPTGAVFLGSLLAHEAAHAVVARRHGIRVKSVTLWLLGGVAELQDEPADWRTDLRVAIAGPATSLVIGATATVAAFTAQAGGAPGLLTLTLMWTGVVNLVLGVFNLLPGAPLDGGRVLRALVWRRTGDRVRAAGSAAEAGRRLGWAFLILGVLLVFFGVVMDGLWFVLVGWFVVVAARAEAQQGALTTSLAGLTVAQIMTPHPDTIASWSSVAAADRVALTSRQTVFPVLDIDAVPVGAVTLGLLGAVPEPLRRSTRAAALVLPVPAALAPEEPAGHALAALQGGPVTVFVAQEGRLVGMVTGDDINRVLQQAPLRERKL</sequence>
<feature type="binding site" evidence="16">
    <location>
        <position position="166"/>
    </location>
    <ligand>
        <name>Zn(2+)</name>
        <dbReference type="ChEBI" id="CHEBI:29105"/>
        <note>catalytic</note>
    </ligand>
</feature>
<feature type="transmembrane region" description="Helical" evidence="14">
    <location>
        <begin position="198"/>
        <end position="227"/>
    </location>
</feature>
<evidence type="ECO:0000256" key="13">
    <source>
        <dbReference type="ARBA" id="ARBA00023136"/>
    </source>
</evidence>
<evidence type="ECO:0000256" key="11">
    <source>
        <dbReference type="ARBA" id="ARBA00023049"/>
    </source>
</evidence>
<evidence type="ECO:0000313" key="19">
    <source>
        <dbReference type="Proteomes" id="UP001165378"/>
    </source>
</evidence>
<evidence type="ECO:0000256" key="12">
    <source>
        <dbReference type="ARBA" id="ARBA00023122"/>
    </source>
</evidence>
<dbReference type="GO" id="GO:0008237">
    <property type="term" value="F:metallopeptidase activity"/>
    <property type="evidence" value="ECO:0007669"/>
    <property type="project" value="UniProtKB-UniRule"/>
</dbReference>
<dbReference type="EMBL" id="JAKFHA010000061">
    <property type="protein sequence ID" value="MCF2533811.1"/>
    <property type="molecule type" value="Genomic_DNA"/>
</dbReference>
<feature type="transmembrane region" description="Helical" evidence="14">
    <location>
        <begin position="47"/>
        <end position="66"/>
    </location>
</feature>
<comment type="cofactor">
    <cofactor evidence="14 16">
        <name>Zn(2+)</name>
        <dbReference type="ChEBI" id="CHEBI:29105"/>
    </cofactor>
    <text evidence="14 16">Binds 1 zinc ion per subunit.</text>
</comment>
<feature type="domain" description="Peptidase M50" evidence="17">
    <location>
        <begin position="142"/>
        <end position="202"/>
    </location>
</feature>
<keyword evidence="10 14" id="KW-1133">Transmembrane helix</keyword>
<evidence type="ECO:0000256" key="9">
    <source>
        <dbReference type="ARBA" id="ARBA00022833"/>
    </source>
</evidence>
<feature type="binding site" evidence="16">
    <location>
        <position position="67"/>
    </location>
    <ligand>
        <name>Zn(2+)</name>
        <dbReference type="ChEBI" id="CHEBI:29105"/>
        <note>catalytic</note>
    </ligand>
</feature>
<evidence type="ECO:0000256" key="3">
    <source>
        <dbReference type="ARBA" id="ARBA00022475"/>
    </source>
</evidence>
<accession>A0AA41QAM5</accession>
<keyword evidence="7" id="KW-0677">Repeat</keyword>
<keyword evidence="12" id="KW-0129">CBS domain</keyword>
<comment type="caution">
    <text evidence="18">The sequence shown here is derived from an EMBL/GenBank/DDBJ whole genome shotgun (WGS) entry which is preliminary data.</text>
</comment>
<keyword evidence="11 14" id="KW-0482">Metalloprotease</keyword>
<evidence type="ECO:0000256" key="4">
    <source>
        <dbReference type="ARBA" id="ARBA00022670"/>
    </source>
</evidence>
<keyword evidence="8 14" id="KW-0378">Hydrolase</keyword>
<keyword evidence="4 14" id="KW-0645">Protease</keyword>
<evidence type="ECO:0000259" key="17">
    <source>
        <dbReference type="Pfam" id="PF02163"/>
    </source>
</evidence>
<keyword evidence="13 14" id="KW-0472">Membrane</keyword>
<keyword evidence="19" id="KW-1185">Reference proteome</keyword>
<evidence type="ECO:0000256" key="7">
    <source>
        <dbReference type="ARBA" id="ARBA00022737"/>
    </source>
</evidence>
<feature type="binding site" evidence="16">
    <location>
        <position position="71"/>
    </location>
    <ligand>
        <name>Zn(2+)</name>
        <dbReference type="ChEBI" id="CHEBI:29105"/>
        <note>catalytic</note>
    </ligand>
</feature>
<organism evidence="18 19">
    <name type="scientific">Yinghuangia soli</name>
    <dbReference type="NCBI Taxonomy" id="2908204"/>
    <lineage>
        <taxon>Bacteria</taxon>
        <taxon>Bacillati</taxon>
        <taxon>Actinomycetota</taxon>
        <taxon>Actinomycetes</taxon>
        <taxon>Kitasatosporales</taxon>
        <taxon>Streptomycetaceae</taxon>
        <taxon>Yinghuangia</taxon>
    </lineage>
</organism>
<dbReference type="GO" id="GO:0006508">
    <property type="term" value="P:proteolysis"/>
    <property type="evidence" value="ECO:0007669"/>
    <property type="project" value="UniProtKB-KW"/>
</dbReference>
<keyword evidence="6 14" id="KW-0479">Metal-binding</keyword>
<evidence type="ECO:0000256" key="5">
    <source>
        <dbReference type="ARBA" id="ARBA00022692"/>
    </source>
</evidence>
<keyword evidence="5 14" id="KW-0812">Transmembrane</keyword>